<keyword evidence="7 9" id="KW-0694">RNA-binding</keyword>
<dbReference type="Proteomes" id="UP000011014">
    <property type="component" value="Unassembled WGS sequence"/>
</dbReference>
<evidence type="ECO:0000256" key="1">
    <source>
        <dbReference type="ARBA" id="ARBA00004123"/>
    </source>
</evidence>
<dbReference type="SMART" id="SM00360">
    <property type="entry name" value="RRM"/>
    <property type="match status" value="1"/>
</dbReference>
<dbReference type="SUPFAM" id="SSF54928">
    <property type="entry name" value="RNA-binding domain, RBD"/>
    <property type="match status" value="1"/>
</dbReference>
<evidence type="ECO:0000256" key="3">
    <source>
        <dbReference type="ARBA" id="ARBA00021438"/>
    </source>
</evidence>
<evidence type="ECO:0000256" key="4">
    <source>
        <dbReference type="ARBA" id="ARBA00022517"/>
    </source>
</evidence>
<feature type="non-terminal residue" evidence="12">
    <location>
        <position position="1"/>
    </location>
</feature>
<dbReference type="GO" id="GO:0001522">
    <property type="term" value="P:pseudouridine synthesis"/>
    <property type="evidence" value="ECO:0007669"/>
    <property type="project" value="InterPro"/>
</dbReference>
<sequence>SMIFKSDRTAIGLLFETFGPVKCPFYSVRFNSKEHLEKLQLKKADEIFYVDEFSFPVQVEMLKHQKGTDASWQDDEECPAKYQDFSDDEAEKETARALKKSRQEARESTRESEGLPAKKKKESEPNTTVYICGLSLEFRESTIKELFLGVGVNVKRVKLLRTPNGETRCAAVVNLRSAKDAFKSIEKLNMKITLPGADMPLAVKMYEERQKKTSFVGDLDKPSEEGYKVTFASNRSTIIRGTKRAYAVGAEKEAKTTTQHTLHSLQPDTDGVIGVDHAFVKKHEPSNYNSSKISSPRASIVLTGGIAKKDSETAAIAKTQTEDVFSWGASVSDSTKHVYAPKRSLPPELLNPEAHPSPYEDPKKKKCNPMGGQQALNTGLSGGVIASVTSSKTGIVSSLYESSGDEFSETEDVENPNYSAFCQGLQDF</sequence>
<dbReference type="GO" id="GO:0000493">
    <property type="term" value="P:box H/ACA snoRNP assembly"/>
    <property type="evidence" value="ECO:0007669"/>
    <property type="project" value="InterPro"/>
</dbReference>
<evidence type="ECO:0000256" key="5">
    <source>
        <dbReference type="ARBA" id="ARBA00022552"/>
    </source>
</evidence>
<dbReference type="PANTHER" id="PTHR31633">
    <property type="entry name" value="H/ACA RIBONUCLEOPROTEIN COMPLEX NON-CORE SUBUNIT NAF1"/>
    <property type="match status" value="1"/>
</dbReference>
<dbReference type="AlphaFoldDB" id="E4YIH1"/>
<keyword evidence="8" id="KW-0539">Nucleus</keyword>
<dbReference type="GO" id="GO:0005634">
    <property type="term" value="C:nucleus"/>
    <property type="evidence" value="ECO:0007669"/>
    <property type="project" value="UniProtKB-SubCell"/>
</dbReference>
<comment type="subcellular location">
    <subcellularLocation>
        <location evidence="1">Nucleus</location>
    </subcellularLocation>
</comment>
<reference evidence="12" key="1">
    <citation type="journal article" date="2010" name="Science">
        <title>Plasticity of animal genome architecture unmasked by rapid evolution of a pelagic tunicate.</title>
        <authorList>
            <person name="Denoeud F."/>
            <person name="Henriet S."/>
            <person name="Mungpakdee S."/>
            <person name="Aury J.M."/>
            <person name="Da Silva C."/>
            <person name="Brinkmann H."/>
            <person name="Mikhaleva J."/>
            <person name="Olsen L.C."/>
            <person name="Jubin C."/>
            <person name="Canestro C."/>
            <person name="Bouquet J.M."/>
            <person name="Danks G."/>
            <person name="Poulain J."/>
            <person name="Campsteijn C."/>
            <person name="Adamski M."/>
            <person name="Cross I."/>
            <person name="Yadetie F."/>
            <person name="Muffato M."/>
            <person name="Louis A."/>
            <person name="Butcher S."/>
            <person name="Tsagkogeorga G."/>
            <person name="Konrad A."/>
            <person name="Singh S."/>
            <person name="Jensen M.F."/>
            <person name="Cong E.H."/>
            <person name="Eikeseth-Otteraa H."/>
            <person name="Noel B."/>
            <person name="Anthouard V."/>
            <person name="Porcel B.M."/>
            <person name="Kachouri-Lafond R."/>
            <person name="Nishino A."/>
            <person name="Ugolini M."/>
            <person name="Chourrout P."/>
            <person name="Nishida H."/>
            <person name="Aasland R."/>
            <person name="Huzurbazar S."/>
            <person name="Westhof E."/>
            <person name="Delsuc F."/>
            <person name="Lehrach H."/>
            <person name="Reinhardt R."/>
            <person name="Weissenbach J."/>
            <person name="Roy S.W."/>
            <person name="Artiguenave F."/>
            <person name="Postlethwait J.H."/>
            <person name="Manak J.R."/>
            <person name="Thompson E.M."/>
            <person name="Jaillon O."/>
            <person name="Du Pasquier L."/>
            <person name="Boudinot P."/>
            <person name="Liberles D.A."/>
            <person name="Volff J.N."/>
            <person name="Philippe H."/>
            <person name="Lenhard B."/>
            <person name="Roest Crollius H."/>
            <person name="Wincker P."/>
            <person name="Chourrout D."/>
        </authorList>
    </citation>
    <scope>NUCLEOTIDE SEQUENCE [LARGE SCALE GENOMIC DNA]</scope>
</reference>
<dbReference type="SUPFAM" id="SSF50447">
    <property type="entry name" value="Translation proteins"/>
    <property type="match status" value="1"/>
</dbReference>
<dbReference type="PANTHER" id="PTHR31633:SF1">
    <property type="entry name" value="H_ACA RIBONUCLEOPROTEIN COMPLEX NON-CORE SUBUNIT NAF1"/>
    <property type="match status" value="1"/>
</dbReference>
<evidence type="ECO:0000256" key="6">
    <source>
        <dbReference type="ARBA" id="ARBA00022553"/>
    </source>
</evidence>
<evidence type="ECO:0000256" key="8">
    <source>
        <dbReference type="ARBA" id="ARBA00023242"/>
    </source>
</evidence>
<evidence type="ECO:0000256" key="10">
    <source>
        <dbReference type="SAM" id="MobiDB-lite"/>
    </source>
</evidence>
<protein>
    <recommendedName>
        <fullName evidence="3">H/ACA ribonucleoprotein complex non-core subunit NAF1</fullName>
    </recommendedName>
</protein>
<keyword evidence="4" id="KW-0690">Ribosome biogenesis</keyword>
<keyword evidence="5" id="KW-0698">rRNA processing</keyword>
<dbReference type="Gene3D" id="3.30.70.330">
    <property type="match status" value="1"/>
</dbReference>
<organism evidence="12">
    <name type="scientific">Oikopleura dioica</name>
    <name type="common">Tunicate</name>
    <dbReference type="NCBI Taxonomy" id="34765"/>
    <lineage>
        <taxon>Eukaryota</taxon>
        <taxon>Metazoa</taxon>
        <taxon>Chordata</taxon>
        <taxon>Tunicata</taxon>
        <taxon>Appendicularia</taxon>
        <taxon>Copelata</taxon>
        <taxon>Oikopleuridae</taxon>
        <taxon>Oikopleura</taxon>
    </lineage>
</organism>
<dbReference type="GO" id="GO:0005732">
    <property type="term" value="C:sno(s)RNA-containing ribonucleoprotein complex"/>
    <property type="evidence" value="ECO:0007669"/>
    <property type="project" value="InterPro"/>
</dbReference>
<dbReference type="InterPro" id="IPR009000">
    <property type="entry name" value="Transl_B-barrel_sf"/>
</dbReference>
<dbReference type="InterPro" id="IPR000504">
    <property type="entry name" value="RRM_dom"/>
</dbReference>
<evidence type="ECO:0000259" key="11">
    <source>
        <dbReference type="PROSITE" id="PS50102"/>
    </source>
</evidence>
<evidence type="ECO:0000313" key="12">
    <source>
        <dbReference type="EMBL" id="CBY35282.1"/>
    </source>
</evidence>
<dbReference type="EMBL" id="FN654610">
    <property type="protein sequence ID" value="CBY35282.1"/>
    <property type="molecule type" value="Genomic_DNA"/>
</dbReference>
<dbReference type="InterPro" id="IPR012677">
    <property type="entry name" value="Nucleotide-bd_a/b_plait_sf"/>
</dbReference>
<gene>
    <name evidence="12" type="ORF">GSOID_T00027090001</name>
</gene>
<dbReference type="GO" id="GO:0006364">
    <property type="term" value="P:rRNA processing"/>
    <property type="evidence" value="ECO:0007669"/>
    <property type="project" value="UniProtKB-KW"/>
</dbReference>
<dbReference type="InterPro" id="IPR035979">
    <property type="entry name" value="RBD_domain_sf"/>
</dbReference>
<dbReference type="InterPro" id="IPR040309">
    <property type="entry name" value="Naf1"/>
</dbReference>
<evidence type="ECO:0000256" key="7">
    <source>
        <dbReference type="ARBA" id="ARBA00022884"/>
    </source>
</evidence>
<comment type="similarity">
    <text evidence="2">Belongs to the NAF1 family.</text>
</comment>
<name>E4YIH1_OIKDI</name>
<feature type="domain" description="RRM" evidence="11">
    <location>
        <begin position="127"/>
        <end position="208"/>
    </location>
</feature>
<dbReference type="InterPro" id="IPR038664">
    <property type="entry name" value="Gar1/Naf1_Cbf5-bd_sf"/>
</dbReference>
<accession>E4YIH1</accession>
<dbReference type="Gene3D" id="2.40.10.230">
    <property type="entry name" value="Probable tRNA pseudouridine synthase domain"/>
    <property type="match status" value="1"/>
</dbReference>
<dbReference type="PROSITE" id="PS50102">
    <property type="entry name" value="RRM"/>
    <property type="match status" value="1"/>
</dbReference>
<evidence type="ECO:0000256" key="2">
    <source>
        <dbReference type="ARBA" id="ARBA00009801"/>
    </source>
</evidence>
<dbReference type="InterPro" id="IPR007504">
    <property type="entry name" value="H/ACA_rnp_Gar1/Naf1"/>
</dbReference>
<dbReference type="GO" id="GO:0003723">
    <property type="term" value="F:RNA binding"/>
    <property type="evidence" value="ECO:0007669"/>
    <property type="project" value="UniProtKB-UniRule"/>
</dbReference>
<proteinExistence type="inferred from homology"/>
<feature type="compositionally biased region" description="Basic and acidic residues" evidence="10">
    <location>
        <begin position="92"/>
        <end position="113"/>
    </location>
</feature>
<feature type="region of interest" description="Disordered" evidence="10">
    <location>
        <begin position="83"/>
        <end position="122"/>
    </location>
</feature>
<evidence type="ECO:0000256" key="9">
    <source>
        <dbReference type="PROSITE-ProRule" id="PRU00176"/>
    </source>
</evidence>
<dbReference type="Pfam" id="PF04410">
    <property type="entry name" value="Gar1"/>
    <property type="match status" value="1"/>
</dbReference>
<feature type="region of interest" description="Disordered" evidence="10">
    <location>
        <begin position="343"/>
        <end position="375"/>
    </location>
</feature>
<dbReference type="CDD" id="cd00590">
    <property type="entry name" value="RRM_SF"/>
    <property type="match status" value="1"/>
</dbReference>
<keyword evidence="6" id="KW-0597">Phosphoprotein</keyword>